<dbReference type="InterPro" id="IPR000914">
    <property type="entry name" value="SBP_5_dom"/>
</dbReference>
<gene>
    <name evidence="3" type="ORF">BHU61_11540</name>
</gene>
<dbReference type="EMBL" id="PZJH01000008">
    <property type="protein sequence ID" value="RAK43801.1"/>
    <property type="molecule type" value="Genomic_DNA"/>
</dbReference>
<dbReference type="PANTHER" id="PTHR30290">
    <property type="entry name" value="PERIPLASMIC BINDING COMPONENT OF ABC TRANSPORTER"/>
    <property type="match status" value="1"/>
</dbReference>
<dbReference type="Gene3D" id="3.40.190.10">
    <property type="entry name" value="Periplasmic binding protein-like II"/>
    <property type="match status" value="1"/>
</dbReference>
<organism evidence="3 4">
    <name type="scientific">Macrococcus epidermidis</name>
    <dbReference type="NCBI Taxonomy" id="1902580"/>
    <lineage>
        <taxon>Bacteria</taxon>
        <taxon>Bacillati</taxon>
        <taxon>Bacillota</taxon>
        <taxon>Bacilli</taxon>
        <taxon>Bacillales</taxon>
        <taxon>Staphylococcaceae</taxon>
        <taxon>Macrococcus</taxon>
    </lineage>
</organism>
<name>A0A327ZN29_9STAP</name>
<feature type="domain" description="Solute-binding protein family 5" evidence="1">
    <location>
        <begin position="163"/>
        <end position="300"/>
    </location>
</feature>
<evidence type="ECO:0000259" key="1">
    <source>
        <dbReference type="Pfam" id="PF00496"/>
    </source>
</evidence>
<accession>A0A327ZN29</accession>
<dbReference type="GO" id="GO:1904680">
    <property type="term" value="F:peptide transmembrane transporter activity"/>
    <property type="evidence" value="ECO:0007669"/>
    <property type="project" value="TreeGrafter"/>
</dbReference>
<proteinExistence type="predicted"/>
<dbReference type="Pfam" id="PF00496">
    <property type="entry name" value="SBP_bac_5"/>
    <property type="match status" value="1"/>
</dbReference>
<evidence type="ECO:0000313" key="4">
    <source>
        <dbReference type="Proteomes" id="UP000249808"/>
    </source>
</evidence>
<dbReference type="Pfam" id="PF12793">
    <property type="entry name" value="SgrR_N"/>
    <property type="match status" value="1"/>
</dbReference>
<evidence type="ECO:0000313" key="3">
    <source>
        <dbReference type="EMBL" id="RAK43801.1"/>
    </source>
</evidence>
<evidence type="ECO:0008006" key="5">
    <source>
        <dbReference type="Google" id="ProtNLM"/>
    </source>
</evidence>
<dbReference type="Proteomes" id="UP000249808">
    <property type="component" value="Unassembled WGS sequence"/>
</dbReference>
<keyword evidence="4" id="KW-1185">Reference proteome</keyword>
<reference evidence="3 4" key="1">
    <citation type="journal article" date="2018" name="Front. Microbiol.">
        <title>Description and Comparative Genomics of Macrococcus caseolyticus subsp. hominis subsp. nov., Macrococcus goetzii sp. nov., Macrococcus epidermidis sp. nov., and Macrococcus bohemicus sp. nov., Novel Macrococci From Human Clinical Material With Virulence Potential and Suspected Uptake of Foreign DNA by Natural Transformation.</title>
        <authorList>
            <person name="Maslanova I."/>
            <person name="Wertheimer Z."/>
            <person name="Sedlacek I."/>
            <person name="Svec P."/>
            <person name="Indrakova A."/>
            <person name="Kovarovic V."/>
            <person name="Schumann P."/>
            <person name="Sproer C."/>
            <person name="Kralova S."/>
            <person name="Sedo O."/>
            <person name="Kristofova L."/>
            <person name="Vrbovska V."/>
            <person name="Fuzik T."/>
            <person name="Petras P."/>
            <person name="Zdrahal Z."/>
            <person name="Ruzickova V."/>
            <person name="Doskar J."/>
            <person name="Pantucek R."/>
        </authorList>
    </citation>
    <scope>NUCLEOTIDE SEQUENCE [LARGE SCALE GENOMIC DNA]</scope>
    <source>
        <strain evidence="3 4">01/688</strain>
    </source>
</reference>
<dbReference type="InterPro" id="IPR039424">
    <property type="entry name" value="SBP_5"/>
</dbReference>
<sequence>MIDQRIIELEHYINHIDDFTLDIIAEKMLISTKQLSRLLKTWDEEGLIEYKPGRGRGNKVKIELKRDVQADIIEDIKRNIDTMNVKDLQKVLQQPWRHNAFVKLQEIVDEKMNEEEIVDSNELIEWVHKIPENLHPAHINDYLGAQLSHQFYDTLYRVSATGKIIPNLVSVDEWKDDALHIHLKRQVKLSDGSLLIAADVKDSLDYCGSEKCPFAALFSEIEHIEVVNDHYIIISFNKHPKYIKYLFSQKYSAIYRRIDEHTLIGSGPYLLDELSEDSLTIRYNLFYRGHLPDIERIKYLNKRSEKNHFDSYKKDNNEVVFINIGEEFLLFNPHKDLSIKQREYISRIFMETMEEFTETEINRDVANTTLDEKVKLDVKNQILRPLKVVANSQTKVFFEAMQQRLLKDDIQLLFIEMDYLEYINTNLMAIDADFVWMYENYHSLQPYKTIDLLRQCKFQEWYGQLTEGYKIMNDFHYKENDAPSNVGYQYLKRLNQKRLYLPIRKVRRKIYVDAYTKNIDALPYGIVNYIDVILDKKAIRN</sequence>
<dbReference type="InterPro" id="IPR025370">
    <property type="entry name" value="SgrR_HTH_N"/>
</dbReference>
<dbReference type="GO" id="GO:0015833">
    <property type="term" value="P:peptide transport"/>
    <property type="evidence" value="ECO:0007669"/>
    <property type="project" value="TreeGrafter"/>
</dbReference>
<protein>
    <recommendedName>
        <fullName evidence="5">ABC transporter substrate-binding protein</fullName>
    </recommendedName>
</protein>
<comment type="caution">
    <text evidence="3">The sequence shown here is derived from an EMBL/GenBank/DDBJ whole genome shotgun (WGS) entry which is preliminary data.</text>
</comment>
<feature type="domain" description="Transcriptional regulator SgrR N-terminal HTH" evidence="2">
    <location>
        <begin position="10"/>
        <end position="94"/>
    </location>
</feature>
<evidence type="ECO:0000259" key="2">
    <source>
        <dbReference type="Pfam" id="PF12793"/>
    </source>
</evidence>
<dbReference type="AlphaFoldDB" id="A0A327ZN29"/>
<dbReference type="SUPFAM" id="SSF53850">
    <property type="entry name" value="Periplasmic binding protein-like II"/>
    <property type="match status" value="1"/>
</dbReference>
<dbReference type="RefSeq" id="WP_111717033.1">
    <property type="nucleotide sequence ID" value="NZ_JBHSSR010000005.1"/>
</dbReference>